<evidence type="ECO:0000256" key="6">
    <source>
        <dbReference type="ARBA" id="ARBA00023157"/>
    </source>
</evidence>
<feature type="binding site" evidence="9">
    <location>
        <position position="49"/>
    </location>
    <ligand>
        <name>FAD</name>
        <dbReference type="ChEBI" id="CHEBI:57692"/>
    </ligand>
</feature>
<dbReference type="PANTHER" id="PTHR22912">
    <property type="entry name" value="DISULFIDE OXIDOREDUCTASE"/>
    <property type="match status" value="1"/>
</dbReference>
<dbReference type="SUPFAM" id="SSF55424">
    <property type="entry name" value="FAD/NAD-linked reductases, dimerisation (C-terminal) domain"/>
    <property type="match status" value="1"/>
</dbReference>
<evidence type="ECO:0000313" key="14">
    <source>
        <dbReference type="EMBL" id="SMG20766.1"/>
    </source>
</evidence>
<evidence type="ECO:0000256" key="5">
    <source>
        <dbReference type="ARBA" id="ARBA00023027"/>
    </source>
</evidence>
<proteinExistence type="inferred from homology"/>
<dbReference type="RefSeq" id="WP_085544076.1">
    <property type="nucleotide sequence ID" value="NZ_FXBB01000007.1"/>
</dbReference>
<comment type="similarity">
    <text evidence="1 11">Belongs to the class-I pyridine nucleotide-disulfide oxidoreductase family.</text>
</comment>
<feature type="binding site" evidence="9">
    <location>
        <position position="96"/>
    </location>
    <ligand>
        <name>FAD</name>
        <dbReference type="ChEBI" id="CHEBI:57692"/>
    </ligand>
</feature>
<evidence type="ECO:0000256" key="4">
    <source>
        <dbReference type="ARBA" id="ARBA00023002"/>
    </source>
</evidence>
<dbReference type="InterPro" id="IPR023753">
    <property type="entry name" value="FAD/NAD-binding_dom"/>
</dbReference>
<keyword evidence="15" id="KW-1185">Reference proteome</keyword>
<dbReference type="PRINTS" id="PR00411">
    <property type="entry name" value="PNDRDTASEI"/>
</dbReference>
<evidence type="ECO:0000256" key="11">
    <source>
        <dbReference type="RuleBase" id="RU003691"/>
    </source>
</evidence>
<keyword evidence="6" id="KW-1015">Disulfide bond</keyword>
<organism evidence="14 15">
    <name type="scientific">Dethiosulfovibrio salsuginis</name>
    <dbReference type="NCBI Taxonomy" id="561720"/>
    <lineage>
        <taxon>Bacteria</taxon>
        <taxon>Thermotogati</taxon>
        <taxon>Synergistota</taxon>
        <taxon>Synergistia</taxon>
        <taxon>Synergistales</taxon>
        <taxon>Dethiosulfovibrionaceae</taxon>
        <taxon>Dethiosulfovibrio</taxon>
    </lineage>
</organism>
<evidence type="ECO:0000256" key="7">
    <source>
        <dbReference type="ARBA" id="ARBA00023284"/>
    </source>
</evidence>
<dbReference type="Pfam" id="PF07992">
    <property type="entry name" value="Pyr_redox_2"/>
    <property type="match status" value="1"/>
</dbReference>
<dbReference type="AlphaFoldDB" id="A0A1X7IZG9"/>
<keyword evidence="9" id="KW-0547">Nucleotide-binding</keyword>
<feature type="binding site" evidence="9">
    <location>
        <begin position="309"/>
        <end position="312"/>
    </location>
    <ligand>
        <name>FAD</name>
        <dbReference type="ChEBI" id="CHEBI:57692"/>
    </ligand>
</feature>
<dbReference type="InterPro" id="IPR004099">
    <property type="entry name" value="Pyr_nucl-diS_OxRdtase_dimer"/>
</dbReference>
<evidence type="ECO:0000256" key="10">
    <source>
        <dbReference type="PIRSR" id="PIRSR000350-4"/>
    </source>
</evidence>
<feature type="domain" description="Pyridine nucleotide-disulphide oxidoreductase dimerisation" evidence="12">
    <location>
        <begin position="337"/>
        <end position="445"/>
    </location>
</feature>
<gene>
    <name evidence="14" type="ORF">SAMN06275492_1075</name>
</gene>
<dbReference type="GO" id="GO:0050660">
    <property type="term" value="F:flavin adenine dinucleotide binding"/>
    <property type="evidence" value="ECO:0007669"/>
    <property type="project" value="TreeGrafter"/>
</dbReference>
<dbReference type="InterPro" id="IPR036188">
    <property type="entry name" value="FAD/NAD-bd_sf"/>
</dbReference>
<comment type="cofactor">
    <cofactor evidence="9">
        <name>FAD</name>
        <dbReference type="ChEBI" id="CHEBI:57692"/>
    </cofactor>
    <text evidence="9">Binds 1 FAD per subunit.</text>
</comment>
<keyword evidence="2 11" id="KW-0285">Flavoprotein</keyword>
<sequence>MVYDLIVLGGGPGGYRAAELASQAGFKTVLVEKDRLGGTCLNRGCIPTKAYYADAVGKLGPVDKMWAKKEAVVSKLQKGIATLMDRCSVDVVKGIGTLGDLSGEEKELKISTDQGEVVLKGRRLIIAVGAMSKPLSFPGSDLEGVIGGDWAVTDQGMWDQSMADQVSSVAVVGAGVIAVELAGILKDLGKEVTLLKHSDQILRRCDEDVKKKVRQAVKKKKIATVDYFRIKEAVKEDGRLKVKGEAEGKDLEVLCDRLILAASMVPILEGYGLEASGVAYTDQGISVDRNMMTSKEGVYAIGDCTGGMMLAHLAEYQALSAVEHMAGREYYVDPAKVPSCIFFDPEIAVVGLTEEEAVAKGHDTVVGRVFFVANGMALAMDRSDGFVKVVADRADGRILGVHIVGPEAATLISEAALAIAKDMTVKEVAYTVHPHPTLSECFKDALFRILEDTSHS</sequence>
<evidence type="ECO:0000259" key="12">
    <source>
        <dbReference type="Pfam" id="PF02852"/>
    </source>
</evidence>
<dbReference type="OrthoDB" id="1407at2"/>
<keyword evidence="7 11" id="KW-0676">Redox-active center</keyword>
<dbReference type="SUPFAM" id="SSF51905">
    <property type="entry name" value="FAD/NAD(P)-binding domain"/>
    <property type="match status" value="1"/>
</dbReference>
<evidence type="ECO:0000256" key="9">
    <source>
        <dbReference type="PIRSR" id="PIRSR000350-3"/>
    </source>
</evidence>
<dbReference type="Pfam" id="PF02852">
    <property type="entry name" value="Pyr_redox_dim"/>
    <property type="match status" value="1"/>
</dbReference>
<accession>A0A1X7IZG9</accession>
<evidence type="ECO:0000256" key="8">
    <source>
        <dbReference type="PIRSR" id="PIRSR000350-2"/>
    </source>
</evidence>
<dbReference type="PRINTS" id="PR00368">
    <property type="entry name" value="FADPNR"/>
</dbReference>
<keyword evidence="4 11" id="KW-0560">Oxidoreductase</keyword>
<evidence type="ECO:0000256" key="3">
    <source>
        <dbReference type="ARBA" id="ARBA00022827"/>
    </source>
</evidence>
<dbReference type="GO" id="GO:0006103">
    <property type="term" value="P:2-oxoglutarate metabolic process"/>
    <property type="evidence" value="ECO:0007669"/>
    <property type="project" value="TreeGrafter"/>
</dbReference>
<evidence type="ECO:0000313" key="15">
    <source>
        <dbReference type="Proteomes" id="UP000193355"/>
    </source>
</evidence>
<reference evidence="15" key="1">
    <citation type="submission" date="2017-04" db="EMBL/GenBank/DDBJ databases">
        <authorList>
            <person name="Varghese N."/>
            <person name="Submissions S."/>
        </authorList>
    </citation>
    <scope>NUCLEOTIDE SEQUENCE [LARGE SCALE GENOMIC DNA]</scope>
    <source>
        <strain evidence="15">USBA 82</strain>
    </source>
</reference>
<dbReference type="GO" id="GO:0004148">
    <property type="term" value="F:dihydrolipoyl dehydrogenase (NADH) activity"/>
    <property type="evidence" value="ECO:0007669"/>
    <property type="project" value="TreeGrafter"/>
</dbReference>
<dbReference type="EMBL" id="FXBB01000007">
    <property type="protein sequence ID" value="SMG20766.1"/>
    <property type="molecule type" value="Genomic_DNA"/>
</dbReference>
<evidence type="ECO:0000259" key="13">
    <source>
        <dbReference type="Pfam" id="PF07992"/>
    </source>
</evidence>
<dbReference type="InterPro" id="IPR012999">
    <property type="entry name" value="Pyr_OxRdtase_I_AS"/>
</dbReference>
<keyword evidence="5 9" id="KW-0520">NAD</keyword>
<evidence type="ECO:0000256" key="2">
    <source>
        <dbReference type="ARBA" id="ARBA00022630"/>
    </source>
</evidence>
<dbReference type="InterPro" id="IPR001100">
    <property type="entry name" value="Pyr_nuc-diS_OxRdtase"/>
</dbReference>
<dbReference type="Gene3D" id="3.30.390.30">
    <property type="match status" value="1"/>
</dbReference>
<dbReference type="PANTHER" id="PTHR22912:SF217">
    <property type="entry name" value="DIHYDROLIPOYL DEHYDROGENASE"/>
    <property type="match status" value="1"/>
</dbReference>
<feature type="domain" description="FAD/NAD(P)-binding" evidence="13">
    <location>
        <begin position="3"/>
        <end position="318"/>
    </location>
</feature>
<dbReference type="Gene3D" id="3.50.50.60">
    <property type="entry name" value="FAD/NAD(P)-binding domain"/>
    <property type="match status" value="2"/>
</dbReference>
<name>A0A1X7IZG9_9BACT</name>
<dbReference type="STRING" id="561720.SAMN06275492_1075"/>
<feature type="binding site" evidence="9">
    <location>
        <position position="303"/>
    </location>
    <ligand>
        <name>FAD</name>
        <dbReference type="ChEBI" id="CHEBI:57692"/>
    </ligand>
</feature>
<keyword evidence="3 9" id="KW-0274">FAD</keyword>
<protein>
    <submittedName>
        <fullName evidence="14">Dihydrolipoamide dehydrogenase</fullName>
    </submittedName>
</protein>
<feature type="disulfide bond" description="Redox-active" evidence="10">
    <location>
        <begin position="40"/>
        <end position="45"/>
    </location>
</feature>
<dbReference type="InterPro" id="IPR050151">
    <property type="entry name" value="Class-I_Pyr_Nuc-Dis_Oxidored"/>
</dbReference>
<dbReference type="InterPro" id="IPR016156">
    <property type="entry name" value="FAD/NAD-linked_Rdtase_dimer_sf"/>
</dbReference>
<dbReference type="PROSITE" id="PS00076">
    <property type="entry name" value="PYRIDINE_REDOX_1"/>
    <property type="match status" value="1"/>
</dbReference>
<feature type="binding site" evidence="9">
    <location>
        <begin position="173"/>
        <end position="180"/>
    </location>
    <ligand>
        <name>NAD(+)</name>
        <dbReference type="ChEBI" id="CHEBI:57540"/>
    </ligand>
</feature>
<feature type="active site" description="Proton acceptor" evidence="8">
    <location>
        <position position="435"/>
    </location>
</feature>
<evidence type="ECO:0000256" key="1">
    <source>
        <dbReference type="ARBA" id="ARBA00007532"/>
    </source>
</evidence>
<dbReference type="Proteomes" id="UP000193355">
    <property type="component" value="Unassembled WGS sequence"/>
</dbReference>
<dbReference type="PIRSF" id="PIRSF000350">
    <property type="entry name" value="Mercury_reductase_MerA"/>
    <property type="match status" value="1"/>
</dbReference>
<dbReference type="FunFam" id="3.30.390.30:FF:000001">
    <property type="entry name" value="Dihydrolipoyl dehydrogenase"/>
    <property type="match status" value="1"/>
</dbReference>